<keyword evidence="2" id="KW-1185">Reference proteome</keyword>
<accession>M0CBK7</accession>
<proteinExistence type="predicted"/>
<gene>
    <name evidence="1" type="ORF">C475_22404</name>
</gene>
<dbReference type="Proteomes" id="UP000011626">
    <property type="component" value="Unassembled WGS sequence"/>
</dbReference>
<evidence type="ECO:0000313" key="2">
    <source>
        <dbReference type="Proteomes" id="UP000011626"/>
    </source>
</evidence>
<organism evidence="1 2">
    <name type="scientific">Halosimplex carlsbadense 2-9-1</name>
    <dbReference type="NCBI Taxonomy" id="797114"/>
    <lineage>
        <taxon>Archaea</taxon>
        <taxon>Methanobacteriati</taxon>
        <taxon>Methanobacteriota</taxon>
        <taxon>Stenosarchaea group</taxon>
        <taxon>Halobacteria</taxon>
        <taxon>Halobacteriales</taxon>
        <taxon>Haloarculaceae</taxon>
        <taxon>Halosimplex</taxon>
    </lineage>
</organism>
<evidence type="ECO:0000313" key="1">
    <source>
        <dbReference type="EMBL" id="ELZ19742.1"/>
    </source>
</evidence>
<protein>
    <submittedName>
        <fullName evidence="1">Uncharacterized protein</fullName>
    </submittedName>
</protein>
<comment type="caution">
    <text evidence="1">The sequence shown here is derived from an EMBL/GenBank/DDBJ whole genome shotgun (WGS) entry which is preliminary data.</text>
</comment>
<reference evidence="1 2" key="1">
    <citation type="journal article" date="2014" name="PLoS Genet.">
        <title>Phylogenetically driven sequencing of extremely halophilic archaea reveals strategies for static and dynamic osmo-response.</title>
        <authorList>
            <person name="Becker E.A."/>
            <person name="Seitzer P.M."/>
            <person name="Tritt A."/>
            <person name="Larsen D."/>
            <person name="Krusor M."/>
            <person name="Yao A.I."/>
            <person name="Wu D."/>
            <person name="Madern D."/>
            <person name="Eisen J.A."/>
            <person name="Darling A.E."/>
            <person name="Facciotti M.T."/>
        </authorList>
    </citation>
    <scope>NUCLEOTIDE SEQUENCE [LARGE SCALE GENOMIC DNA]</scope>
    <source>
        <strain evidence="1 2">2-9-1</strain>
    </source>
</reference>
<name>M0CBK7_9EURY</name>
<dbReference type="AlphaFoldDB" id="M0CBK7"/>
<dbReference type="EMBL" id="AOIU01000049">
    <property type="protein sequence ID" value="ELZ19742.1"/>
    <property type="molecule type" value="Genomic_DNA"/>
</dbReference>
<sequence length="65" mass="7533">MLTDGVDDERLPRPRWTVEEHVRKPASFQSWSEIVDNSLELLVAADDSVFVDYRGRTDQILVDED</sequence>